<sequence>MGADFSGDLADNQRPTDDTGSAYGPIVHGDMIEQKLALHTAQRIIFVAPVLALIFGMFSGVGGAIAAVVGSVVVALNFVISGAIMSRSARISLSLYHAAALFGFVVRLGLIMIMMFALVGATSIDKTALGISVVVSYFALLTWEAIAVTRGAEKELEWSN</sequence>
<protein>
    <recommendedName>
        <fullName evidence="3">ATP synthase protein I</fullName>
    </recommendedName>
</protein>
<reference evidence="2" key="1">
    <citation type="submission" date="2018-06" db="EMBL/GenBank/DDBJ databases">
        <authorList>
            <person name="Zhirakovskaya E."/>
        </authorList>
    </citation>
    <scope>NUCLEOTIDE SEQUENCE</scope>
</reference>
<feature type="transmembrane region" description="Helical" evidence="1">
    <location>
        <begin position="64"/>
        <end position="86"/>
    </location>
</feature>
<name>A0A3B0T856_9ZZZZ</name>
<proteinExistence type="predicted"/>
<feature type="transmembrane region" description="Helical" evidence="1">
    <location>
        <begin position="98"/>
        <end position="121"/>
    </location>
</feature>
<dbReference type="AlphaFoldDB" id="A0A3B0T856"/>
<accession>A0A3B0T856</accession>
<evidence type="ECO:0008006" key="3">
    <source>
        <dbReference type="Google" id="ProtNLM"/>
    </source>
</evidence>
<evidence type="ECO:0000256" key="1">
    <source>
        <dbReference type="SAM" id="Phobius"/>
    </source>
</evidence>
<evidence type="ECO:0000313" key="2">
    <source>
        <dbReference type="EMBL" id="VAW09517.1"/>
    </source>
</evidence>
<keyword evidence="1" id="KW-1133">Transmembrane helix</keyword>
<keyword evidence="1" id="KW-0812">Transmembrane</keyword>
<feature type="transmembrane region" description="Helical" evidence="1">
    <location>
        <begin position="40"/>
        <end position="58"/>
    </location>
</feature>
<feature type="transmembrane region" description="Helical" evidence="1">
    <location>
        <begin position="127"/>
        <end position="146"/>
    </location>
</feature>
<organism evidence="2">
    <name type="scientific">hydrothermal vent metagenome</name>
    <dbReference type="NCBI Taxonomy" id="652676"/>
    <lineage>
        <taxon>unclassified sequences</taxon>
        <taxon>metagenomes</taxon>
        <taxon>ecological metagenomes</taxon>
    </lineage>
</organism>
<dbReference type="EMBL" id="UOEK01000596">
    <property type="protein sequence ID" value="VAW09517.1"/>
    <property type="molecule type" value="Genomic_DNA"/>
</dbReference>
<gene>
    <name evidence="2" type="ORF">MNBD_ACTINO02-326</name>
</gene>
<keyword evidence="1" id="KW-0472">Membrane</keyword>